<organism evidence="4 5">
    <name type="scientific">Streptomyces machairae</name>
    <dbReference type="NCBI Taxonomy" id="3134109"/>
    <lineage>
        <taxon>Bacteria</taxon>
        <taxon>Bacillati</taxon>
        <taxon>Actinomycetota</taxon>
        <taxon>Actinomycetes</taxon>
        <taxon>Kitasatosporales</taxon>
        <taxon>Streptomycetaceae</taxon>
        <taxon>Streptomyces</taxon>
    </lineage>
</organism>
<dbReference type="EMBL" id="JBBKAK010000001">
    <property type="protein sequence ID" value="MEJ8671128.1"/>
    <property type="molecule type" value="Genomic_DNA"/>
</dbReference>
<sequence length="147" mass="16329">MVLRRAPGRVRRGPPRDRRRQWYHHVPPLVQYADFASWQGELEEAGVFAARLDFWRRYLAEPPGPLTVPGSRNDTGDDIAQIPFRVDAPTAQAIRALARERGASVYVVLMAAFAVLAHRLTGADDMVLGTRPPTVRPRAWSGSSGTS</sequence>
<keyword evidence="2" id="KW-0472">Membrane</keyword>
<dbReference type="Gene3D" id="3.30.559.30">
    <property type="entry name" value="Nonribosomal peptide synthetase, condensation domain"/>
    <property type="match status" value="1"/>
</dbReference>
<dbReference type="SUPFAM" id="SSF52777">
    <property type="entry name" value="CoA-dependent acyltransferases"/>
    <property type="match status" value="1"/>
</dbReference>
<evidence type="ECO:0000259" key="3">
    <source>
        <dbReference type="Pfam" id="PF00668"/>
    </source>
</evidence>
<feature type="domain" description="Condensation" evidence="3">
    <location>
        <begin position="27"/>
        <end position="130"/>
    </location>
</feature>
<evidence type="ECO:0000313" key="5">
    <source>
        <dbReference type="Proteomes" id="UP001376459"/>
    </source>
</evidence>
<proteinExistence type="predicted"/>
<evidence type="ECO:0000256" key="2">
    <source>
        <dbReference type="SAM" id="Phobius"/>
    </source>
</evidence>
<keyword evidence="2" id="KW-1133">Transmembrane helix</keyword>
<keyword evidence="5" id="KW-1185">Reference proteome</keyword>
<dbReference type="Pfam" id="PF00668">
    <property type="entry name" value="Condensation"/>
    <property type="match status" value="1"/>
</dbReference>
<dbReference type="InterPro" id="IPR023213">
    <property type="entry name" value="CAT-like_dom_sf"/>
</dbReference>
<feature type="transmembrane region" description="Helical" evidence="2">
    <location>
        <begin position="103"/>
        <end position="121"/>
    </location>
</feature>
<reference evidence="4 5" key="1">
    <citation type="submission" date="2024-03" db="EMBL/GenBank/DDBJ databases">
        <title>Novel Streptomyces species of biotechnological and ecological value are a feature of Machair soil.</title>
        <authorList>
            <person name="Prole J.R."/>
            <person name="Goodfellow M."/>
            <person name="Allenby N."/>
            <person name="Ward A.C."/>
        </authorList>
    </citation>
    <scope>NUCLEOTIDE SEQUENCE [LARGE SCALE GENOMIC DNA]</scope>
    <source>
        <strain evidence="4 5">MS1.AVA.1</strain>
    </source>
</reference>
<dbReference type="Proteomes" id="UP001376459">
    <property type="component" value="Unassembled WGS sequence"/>
</dbReference>
<accession>A0ABU8UQE4</accession>
<dbReference type="InterPro" id="IPR001242">
    <property type="entry name" value="Condensation_dom"/>
</dbReference>
<evidence type="ECO:0000313" key="4">
    <source>
        <dbReference type="EMBL" id="MEJ8671128.1"/>
    </source>
</evidence>
<gene>
    <name evidence="4" type="ORF">WKI71_30240</name>
</gene>
<keyword evidence="2" id="KW-0812">Transmembrane</keyword>
<name>A0ABU8UQE4_9ACTN</name>
<dbReference type="Gene3D" id="3.30.559.10">
    <property type="entry name" value="Chloramphenicol acetyltransferase-like domain"/>
    <property type="match status" value="1"/>
</dbReference>
<comment type="caution">
    <text evidence="4">The sequence shown here is derived from an EMBL/GenBank/DDBJ whole genome shotgun (WGS) entry which is preliminary data.</text>
</comment>
<feature type="region of interest" description="Disordered" evidence="1">
    <location>
        <begin position="127"/>
        <end position="147"/>
    </location>
</feature>
<protein>
    <submittedName>
        <fullName evidence="4">Condensation domain-containing protein</fullName>
    </submittedName>
</protein>
<evidence type="ECO:0000256" key="1">
    <source>
        <dbReference type="SAM" id="MobiDB-lite"/>
    </source>
</evidence>